<sequence>MTSGDMKISPLTEHLRSDEVENPDVDYQAWKERVILKALKEAEDSANMIPAEEVWKDLGLEH</sequence>
<evidence type="ECO:0000313" key="2">
    <source>
        <dbReference type="Proteomes" id="UP000006512"/>
    </source>
</evidence>
<dbReference type="STRING" id="715226.ABI_19350"/>
<evidence type="ECO:0000313" key="1">
    <source>
        <dbReference type="EMBL" id="EGF93495.1"/>
    </source>
</evidence>
<organism evidence="1 2">
    <name type="scientific">Asticcacaulis biprosthecium C19</name>
    <dbReference type="NCBI Taxonomy" id="715226"/>
    <lineage>
        <taxon>Bacteria</taxon>
        <taxon>Pseudomonadati</taxon>
        <taxon>Pseudomonadota</taxon>
        <taxon>Alphaproteobacteria</taxon>
        <taxon>Caulobacterales</taxon>
        <taxon>Caulobacteraceae</taxon>
        <taxon>Asticcacaulis</taxon>
    </lineage>
</organism>
<gene>
    <name evidence="1" type="ORF">ABI_19350</name>
</gene>
<dbReference type="Proteomes" id="UP000006512">
    <property type="component" value="Unassembled WGS sequence"/>
</dbReference>
<protein>
    <submittedName>
        <fullName evidence="1">Uncharacterized protein</fullName>
    </submittedName>
</protein>
<reference evidence="2" key="1">
    <citation type="submission" date="2011-03" db="EMBL/GenBank/DDBJ databases">
        <title>Draft genome sequence of Brevundimonas diminuta.</title>
        <authorList>
            <person name="Brown P.J.B."/>
            <person name="Buechlein A."/>
            <person name="Hemmerich C."/>
            <person name="Brun Y.V."/>
        </authorList>
    </citation>
    <scope>NUCLEOTIDE SEQUENCE [LARGE SCALE GENOMIC DNA]</scope>
    <source>
        <strain evidence="2">C19</strain>
    </source>
</reference>
<accession>F4QLJ7</accession>
<keyword evidence="2" id="KW-1185">Reference proteome</keyword>
<dbReference type="EMBL" id="GL883077">
    <property type="protein sequence ID" value="EGF93495.1"/>
    <property type="molecule type" value="Genomic_DNA"/>
</dbReference>
<dbReference type="AlphaFoldDB" id="F4QLJ7"/>
<proteinExistence type="predicted"/>
<name>F4QLJ7_9CAUL</name>
<dbReference type="HOGENOM" id="CLU_2894171_0_0_5"/>